<keyword evidence="3" id="KW-0378">Hydrolase</keyword>
<evidence type="ECO:0000256" key="3">
    <source>
        <dbReference type="ARBA" id="ARBA00022801"/>
    </source>
</evidence>
<gene>
    <name evidence="6" type="ORF">EV685_3527</name>
</gene>
<dbReference type="EC" id="3.5.1.28" evidence="2"/>
<dbReference type="Pfam" id="PF01510">
    <property type="entry name" value="Amidase_2"/>
    <property type="match status" value="1"/>
</dbReference>
<evidence type="ECO:0000313" key="6">
    <source>
        <dbReference type="EMBL" id="RZS52334.1"/>
    </source>
</evidence>
<dbReference type="GO" id="GO:0009254">
    <property type="term" value="P:peptidoglycan turnover"/>
    <property type="evidence" value="ECO:0007669"/>
    <property type="project" value="TreeGrafter"/>
</dbReference>
<evidence type="ECO:0000256" key="4">
    <source>
        <dbReference type="ARBA" id="ARBA00023316"/>
    </source>
</evidence>
<dbReference type="InterPro" id="IPR002502">
    <property type="entry name" value="Amidase_domain"/>
</dbReference>
<keyword evidence="7" id="KW-1185">Reference proteome</keyword>
<evidence type="ECO:0000256" key="1">
    <source>
        <dbReference type="ARBA" id="ARBA00001561"/>
    </source>
</evidence>
<feature type="domain" description="N-acetylmuramoyl-L-alanine amidase" evidence="5">
    <location>
        <begin position="19"/>
        <end position="184"/>
    </location>
</feature>
<dbReference type="GO" id="GO:0009253">
    <property type="term" value="P:peptidoglycan catabolic process"/>
    <property type="evidence" value="ECO:0007669"/>
    <property type="project" value="InterPro"/>
</dbReference>
<evidence type="ECO:0000256" key="2">
    <source>
        <dbReference type="ARBA" id="ARBA00011901"/>
    </source>
</evidence>
<protein>
    <recommendedName>
        <fullName evidence="2">N-acetylmuramoyl-L-alanine amidase</fullName>
        <ecNumber evidence="2">3.5.1.28</ecNumber>
    </recommendedName>
</protein>
<dbReference type="OrthoDB" id="9794842at2"/>
<dbReference type="Proteomes" id="UP000293433">
    <property type="component" value="Unassembled WGS sequence"/>
</dbReference>
<reference evidence="6 7" key="1">
    <citation type="submission" date="2019-02" db="EMBL/GenBank/DDBJ databases">
        <title>Genomic Encyclopedia of Type Strains, Phase IV (KMG-IV): sequencing the most valuable type-strain genomes for metagenomic binning, comparative biology and taxonomic classification.</title>
        <authorList>
            <person name="Goeker M."/>
        </authorList>
    </citation>
    <scope>NUCLEOTIDE SEQUENCE [LARGE SCALE GENOMIC DNA]</scope>
    <source>
        <strain evidence="6 7">DSM 10617</strain>
    </source>
</reference>
<dbReference type="GO" id="GO:0019867">
    <property type="term" value="C:outer membrane"/>
    <property type="evidence" value="ECO:0007669"/>
    <property type="project" value="TreeGrafter"/>
</dbReference>
<proteinExistence type="predicted"/>
<comment type="catalytic activity">
    <reaction evidence="1">
        <text>Hydrolyzes the link between N-acetylmuramoyl residues and L-amino acid residues in certain cell-wall glycopeptides.</text>
        <dbReference type="EC" id="3.5.1.28"/>
    </reaction>
</comment>
<dbReference type="InterPro" id="IPR036505">
    <property type="entry name" value="Amidase/PGRP_sf"/>
</dbReference>
<dbReference type="RefSeq" id="WP_130483317.1">
    <property type="nucleotide sequence ID" value="NZ_SGWV01000011.1"/>
</dbReference>
<organism evidence="6 7">
    <name type="scientific">Sphaerotilus mobilis</name>
    <dbReference type="NCBI Taxonomy" id="47994"/>
    <lineage>
        <taxon>Bacteria</taxon>
        <taxon>Pseudomonadati</taxon>
        <taxon>Pseudomonadota</taxon>
        <taxon>Betaproteobacteria</taxon>
        <taxon>Burkholderiales</taxon>
        <taxon>Sphaerotilaceae</taxon>
        <taxon>Sphaerotilus</taxon>
    </lineage>
</organism>
<dbReference type="PANTHER" id="PTHR30417:SF1">
    <property type="entry name" value="N-ACETYLMURAMOYL-L-ALANINE AMIDASE AMID"/>
    <property type="match status" value="1"/>
</dbReference>
<comment type="caution">
    <text evidence="6">The sequence shown here is derived from an EMBL/GenBank/DDBJ whole genome shotgun (WGS) entry which is preliminary data.</text>
</comment>
<dbReference type="EMBL" id="SGWV01000011">
    <property type="protein sequence ID" value="RZS52334.1"/>
    <property type="molecule type" value="Genomic_DNA"/>
</dbReference>
<dbReference type="AlphaFoldDB" id="A0A4Q7LE41"/>
<dbReference type="SUPFAM" id="SSF55846">
    <property type="entry name" value="N-acetylmuramoyl-L-alanine amidase-like"/>
    <property type="match status" value="1"/>
</dbReference>
<dbReference type="SMART" id="SM00644">
    <property type="entry name" value="Ami_2"/>
    <property type="match status" value="1"/>
</dbReference>
<keyword evidence="4" id="KW-0961">Cell wall biogenesis/degradation</keyword>
<name>A0A4Q7LE41_9BURK</name>
<dbReference type="GO" id="GO:0071555">
    <property type="term" value="P:cell wall organization"/>
    <property type="evidence" value="ECO:0007669"/>
    <property type="project" value="UniProtKB-KW"/>
</dbReference>
<dbReference type="Gene3D" id="2.30.30.40">
    <property type="entry name" value="SH3 Domains"/>
    <property type="match status" value="1"/>
</dbReference>
<evidence type="ECO:0000259" key="5">
    <source>
        <dbReference type="SMART" id="SM00644"/>
    </source>
</evidence>
<dbReference type="Gene3D" id="3.40.80.10">
    <property type="entry name" value="Peptidoglycan recognition protein-like"/>
    <property type="match status" value="1"/>
</dbReference>
<accession>A0A4Q7LE41</accession>
<dbReference type="GO" id="GO:0008745">
    <property type="term" value="F:N-acetylmuramoyl-L-alanine amidase activity"/>
    <property type="evidence" value="ECO:0007669"/>
    <property type="project" value="UniProtKB-EC"/>
</dbReference>
<dbReference type="PANTHER" id="PTHR30417">
    <property type="entry name" value="N-ACETYLMURAMOYL-L-ALANINE AMIDASE AMID"/>
    <property type="match status" value="1"/>
</dbReference>
<dbReference type="InterPro" id="IPR051206">
    <property type="entry name" value="NAMLAA_amidase_2"/>
</dbReference>
<dbReference type="CDD" id="cd06583">
    <property type="entry name" value="PGRP"/>
    <property type="match status" value="1"/>
</dbReference>
<evidence type="ECO:0000313" key="7">
    <source>
        <dbReference type="Proteomes" id="UP000293433"/>
    </source>
</evidence>
<sequence length="301" mass="32065">MLSIKNHRLVGDGCSFQATPNIGGPLSPRYLVMHYTAGRSLESSVASLCTKKPSGNASAHLVLGRDGRIVQLAPFNVVTWHAGISAWDGLTGLNSHSIGIEMDNAGALDRVGAQYMSWFKQAYPEDQVHVGAHAQGGPVRGWHAYSGVQIERAIELAELLVSTYGLQEVLGHEDIAPGRKSDPGPAFPMAALRSQAFGREDDALPRRWVNASTLNIRSAPDGLAAVVAPPLARGTELLLLEVGSRWSRVEVAGPTDLEGWVNNSFLVDQPPAGTRAAPKKLAAKAVKSAMKVAGKKTTRAR</sequence>